<comment type="subcellular location">
    <subcellularLocation>
        <location evidence="1 11">Cell outer membrane</location>
        <topology evidence="1 11">Multi-pass membrane protein</topology>
    </subcellularLocation>
</comment>
<protein>
    <submittedName>
        <fullName evidence="17">TonB-dependent receptor</fullName>
    </submittedName>
</protein>
<keyword evidence="7 13" id="KW-0798">TonB box</keyword>
<accession>A0A7T2S6K3</accession>
<evidence type="ECO:0000256" key="1">
    <source>
        <dbReference type="ARBA" id="ARBA00004571"/>
    </source>
</evidence>
<dbReference type="PROSITE" id="PS01156">
    <property type="entry name" value="TONB_DEPENDENT_REC_2"/>
    <property type="match status" value="1"/>
</dbReference>
<keyword evidence="6 14" id="KW-0732">Signal</keyword>
<evidence type="ECO:0000256" key="8">
    <source>
        <dbReference type="ARBA" id="ARBA00023136"/>
    </source>
</evidence>
<dbReference type="Pfam" id="PF00593">
    <property type="entry name" value="TonB_dep_Rec_b-barrel"/>
    <property type="match status" value="1"/>
</dbReference>
<dbReference type="CDD" id="cd01347">
    <property type="entry name" value="ligand_gated_channel"/>
    <property type="match status" value="1"/>
</dbReference>
<dbReference type="GO" id="GO:0015344">
    <property type="term" value="F:siderophore uptake transmembrane transporter activity"/>
    <property type="evidence" value="ECO:0007669"/>
    <property type="project" value="TreeGrafter"/>
</dbReference>
<dbReference type="Proteomes" id="UP000594778">
    <property type="component" value="Chromosome"/>
</dbReference>
<evidence type="ECO:0000256" key="14">
    <source>
        <dbReference type="SAM" id="SignalP"/>
    </source>
</evidence>
<dbReference type="InterPro" id="IPR036942">
    <property type="entry name" value="Beta-barrel_TonB_sf"/>
</dbReference>
<dbReference type="Gene3D" id="2.170.130.10">
    <property type="entry name" value="TonB-dependent receptor, plug domain"/>
    <property type="match status" value="1"/>
</dbReference>
<dbReference type="GO" id="GO:0009279">
    <property type="term" value="C:cell outer membrane"/>
    <property type="evidence" value="ECO:0007669"/>
    <property type="project" value="UniProtKB-SubCell"/>
</dbReference>
<evidence type="ECO:0000256" key="10">
    <source>
        <dbReference type="ARBA" id="ARBA00023237"/>
    </source>
</evidence>
<evidence type="ECO:0000256" key="5">
    <source>
        <dbReference type="ARBA" id="ARBA00022692"/>
    </source>
</evidence>
<evidence type="ECO:0000313" key="17">
    <source>
        <dbReference type="EMBL" id="QPS09873.1"/>
    </source>
</evidence>
<evidence type="ECO:0000259" key="15">
    <source>
        <dbReference type="Pfam" id="PF00593"/>
    </source>
</evidence>
<dbReference type="PROSITE" id="PS52016">
    <property type="entry name" value="TONB_DEPENDENT_REC_3"/>
    <property type="match status" value="1"/>
</dbReference>
<feature type="short sequence motif" description="TonB C-terminal box" evidence="12">
    <location>
        <begin position="673"/>
        <end position="690"/>
    </location>
</feature>
<keyword evidence="3 11" id="KW-0813">Transport</keyword>
<evidence type="ECO:0000256" key="12">
    <source>
        <dbReference type="PROSITE-ProRule" id="PRU10144"/>
    </source>
</evidence>
<dbReference type="SUPFAM" id="SSF56935">
    <property type="entry name" value="Porins"/>
    <property type="match status" value="1"/>
</dbReference>
<proteinExistence type="inferred from homology"/>
<comment type="similarity">
    <text evidence="2 11 13">Belongs to the TonB-dependent receptor family.</text>
</comment>
<dbReference type="Gene3D" id="2.40.170.20">
    <property type="entry name" value="TonB-dependent receptor, beta-barrel domain"/>
    <property type="match status" value="1"/>
</dbReference>
<organism evidence="17 18">
    <name type="scientific">Delftia acidovorans</name>
    <name type="common">Pseudomonas acidovorans</name>
    <name type="synonym">Comamonas acidovorans</name>
    <dbReference type="NCBI Taxonomy" id="80866"/>
    <lineage>
        <taxon>Bacteria</taxon>
        <taxon>Pseudomonadati</taxon>
        <taxon>Pseudomonadota</taxon>
        <taxon>Betaproteobacteria</taxon>
        <taxon>Burkholderiales</taxon>
        <taxon>Comamonadaceae</taxon>
        <taxon>Delftia</taxon>
    </lineage>
</organism>
<dbReference type="InterPro" id="IPR010917">
    <property type="entry name" value="TonB_rcpt_CS"/>
</dbReference>
<keyword evidence="9 17" id="KW-0675">Receptor</keyword>
<feature type="chain" id="PRO_5032838860" evidence="14">
    <location>
        <begin position="34"/>
        <end position="690"/>
    </location>
</feature>
<gene>
    <name evidence="17" type="ORF">I6G66_07650</name>
</gene>
<evidence type="ECO:0000256" key="7">
    <source>
        <dbReference type="ARBA" id="ARBA00023077"/>
    </source>
</evidence>
<evidence type="ECO:0000256" key="11">
    <source>
        <dbReference type="PROSITE-ProRule" id="PRU01360"/>
    </source>
</evidence>
<dbReference type="AlphaFoldDB" id="A0A7T2S6K3"/>
<keyword evidence="10 11" id="KW-0998">Cell outer membrane</keyword>
<evidence type="ECO:0000256" key="2">
    <source>
        <dbReference type="ARBA" id="ARBA00009810"/>
    </source>
</evidence>
<feature type="signal peptide" evidence="14">
    <location>
        <begin position="1"/>
        <end position="33"/>
    </location>
</feature>
<evidence type="ECO:0000256" key="13">
    <source>
        <dbReference type="RuleBase" id="RU003357"/>
    </source>
</evidence>
<feature type="domain" description="TonB-dependent receptor-like beta-barrel" evidence="15">
    <location>
        <begin position="269"/>
        <end position="656"/>
    </location>
</feature>
<evidence type="ECO:0000256" key="4">
    <source>
        <dbReference type="ARBA" id="ARBA00022452"/>
    </source>
</evidence>
<evidence type="ECO:0000256" key="9">
    <source>
        <dbReference type="ARBA" id="ARBA00023170"/>
    </source>
</evidence>
<feature type="domain" description="TonB-dependent receptor plug" evidence="16">
    <location>
        <begin position="57"/>
        <end position="167"/>
    </location>
</feature>
<keyword evidence="4 11" id="KW-1134">Transmembrane beta strand</keyword>
<dbReference type="PANTHER" id="PTHR30069:SF29">
    <property type="entry name" value="HEMOGLOBIN AND HEMOGLOBIN-HAPTOGLOBIN-BINDING PROTEIN 1-RELATED"/>
    <property type="match status" value="1"/>
</dbReference>
<evidence type="ECO:0000313" key="18">
    <source>
        <dbReference type="Proteomes" id="UP000594778"/>
    </source>
</evidence>
<dbReference type="Pfam" id="PF07715">
    <property type="entry name" value="Plug"/>
    <property type="match status" value="1"/>
</dbReference>
<dbReference type="InterPro" id="IPR039426">
    <property type="entry name" value="TonB-dep_rcpt-like"/>
</dbReference>
<evidence type="ECO:0000256" key="6">
    <source>
        <dbReference type="ARBA" id="ARBA00022729"/>
    </source>
</evidence>
<evidence type="ECO:0000259" key="16">
    <source>
        <dbReference type="Pfam" id="PF07715"/>
    </source>
</evidence>
<sequence length="690" mass="74575">MTHPLKIPSRPCALHQIAAAGLLGMAAIPQAGAQQATDAAASLQPVEVKGQTARGASAAYTTTVIEAEDIANAHASHPQELLRQVPGMNVQNYQLSGVGDAIVMRGFGGGGHGGDVGVVLDGIPLNEAMSHADGYVDLGVIVPLEMERISIYKGPVSALYGNFNRAGLMAIDTRKHGNYDAEAEYREADVSLSSHGTLDAQGALGLKLGEGEFLNLAAQHYRTDGFRAQSQFQRSTAALRWSKRFTPQLEVALSARLHHGEGDSPSYLTAGQFARDPQGMDPRAMNDGTRKNFATLRADVQYALSPRLTWLGHAYTTQQSFTRWFSRPIDALQWRQREESYDRAVYGAGTSLNGRHVTALTPLNWVAGLEAVRESTDYQFYDGLQWRERTGAAIDDRNSRLDTLSAFAEVDAPIHRLLQLSAGLRWDRFTGGCRPNGPETGSDPCGPLARTAHASPKLGLRSQVAPGVLLRASWSEGFALASDFAKYALGAARLDPNIFRQTEVGAQIKPMPGLVLDVAAYRLQSSGEIRNVAPGVYENFGTTRRTGVEASVQWAVRRNLDLQLAWGSAHSRVTENGNPALVGNQVAGVPRQTATVGLAWRPLAQWEGTLTWRRVGRYAVTADNSVFYGGYATWDLGLSWRLPSARSRIYAVVSNLGDKAYATSASVIRGVPLFAPGAPRTLKVGVQTQF</sequence>
<keyword evidence="5 11" id="KW-0812">Transmembrane</keyword>
<dbReference type="PANTHER" id="PTHR30069">
    <property type="entry name" value="TONB-DEPENDENT OUTER MEMBRANE RECEPTOR"/>
    <property type="match status" value="1"/>
</dbReference>
<name>A0A7T2S6K3_DELAC</name>
<reference evidence="17 18" key="1">
    <citation type="submission" date="2020-12" db="EMBL/GenBank/DDBJ databases">
        <title>FDA dAtabase for Regulatory Grade micrObial Sequences (FDA-ARGOS): Supporting development and validation of Infectious Disease Dx tests.</title>
        <authorList>
            <person name="Sproer C."/>
            <person name="Gronow S."/>
            <person name="Severitt S."/>
            <person name="Schroder I."/>
            <person name="Tallon L."/>
            <person name="Sadzewicz L."/>
            <person name="Zhao X."/>
            <person name="Boylan J."/>
            <person name="Ott S."/>
            <person name="Bowen H."/>
            <person name="Vavikolanu K."/>
            <person name="Mehta A."/>
            <person name="Aluvathingal J."/>
            <person name="Nadendla S."/>
            <person name="Lowell S."/>
            <person name="Myers T."/>
            <person name="Yan Y."/>
            <person name="Sichtig H."/>
        </authorList>
    </citation>
    <scope>NUCLEOTIDE SEQUENCE [LARGE SCALE GENOMIC DNA]</scope>
    <source>
        <strain evidence="17 18">FDAARGOS_909</strain>
    </source>
</reference>
<dbReference type="GO" id="GO:0044718">
    <property type="term" value="P:siderophore transmembrane transport"/>
    <property type="evidence" value="ECO:0007669"/>
    <property type="project" value="TreeGrafter"/>
</dbReference>
<dbReference type="EMBL" id="CP065668">
    <property type="protein sequence ID" value="QPS09873.1"/>
    <property type="molecule type" value="Genomic_DNA"/>
</dbReference>
<evidence type="ECO:0000256" key="3">
    <source>
        <dbReference type="ARBA" id="ARBA00022448"/>
    </source>
</evidence>
<keyword evidence="8 11" id="KW-0472">Membrane</keyword>
<dbReference type="InterPro" id="IPR000531">
    <property type="entry name" value="Beta-barrel_TonB"/>
</dbReference>
<dbReference type="InterPro" id="IPR012910">
    <property type="entry name" value="Plug_dom"/>
</dbReference>
<dbReference type="InterPro" id="IPR037066">
    <property type="entry name" value="Plug_dom_sf"/>
</dbReference>